<name>A0A8E2EIH5_9PEZI</name>
<comment type="similarity">
    <text evidence="1">Belongs to the GMC oxidoreductase family.</text>
</comment>
<dbReference type="PROSITE" id="PS00624">
    <property type="entry name" value="GMC_OXRED_2"/>
    <property type="match status" value="1"/>
</dbReference>
<dbReference type="Pfam" id="PF00732">
    <property type="entry name" value="GMC_oxred_N"/>
    <property type="match status" value="1"/>
</dbReference>
<dbReference type="SUPFAM" id="SSF51905">
    <property type="entry name" value="FAD/NAD(P)-binding domain"/>
    <property type="match status" value="1"/>
</dbReference>
<feature type="binding site" evidence="2">
    <location>
        <position position="256"/>
    </location>
    <ligand>
        <name>FAD</name>
        <dbReference type="ChEBI" id="CHEBI:57692"/>
    </ligand>
</feature>
<dbReference type="PANTHER" id="PTHR11552">
    <property type="entry name" value="GLUCOSE-METHANOL-CHOLINE GMC OXIDOREDUCTASE"/>
    <property type="match status" value="1"/>
</dbReference>
<dbReference type="GO" id="GO:0016614">
    <property type="term" value="F:oxidoreductase activity, acting on CH-OH group of donors"/>
    <property type="evidence" value="ECO:0007669"/>
    <property type="project" value="InterPro"/>
</dbReference>
<dbReference type="Gene3D" id="3.50.50.60">
    <property type="entry name" value="FAD/NAD(P)-binding domain"/>
    <property type="match status" value="1"/>
</dbReference>
<dbReference type="GO" id="GO:0050660">
    <property type="term" value="F:flavin adenine dinucleotide binding"/>
    <property type="evidence" value="ECO:0007669"/>
    <property type="project" value="InterPro"/>
</dbReference>
<dbReference type="InterPro" id="IPR000172">
    <property type="entry name" value="GMC_OxRdtase_N"/>
</dbReference>
<dbReference type="InterPro" id="IPR036188">
    <property type="entry name" value="FAD/NAD-bd_sf"/>
</dbReference>
<evidence type="ECO:0000256" key="2">
    <source>
        <dbReference type="PIRSR" id="PIRSR000137-2"/>
    </source>
</evidence>
<accession>A0A8E2EIH5</accession>
<evidence type="ECO:0000313" key="4">
    <source>
        <dbReference type="EMBL" id="OCK84459.1"/>
    </source>
</evidence>
<dbReference type="AlphaFoldDB" id="A0A8E2EIH5"/>
<reference evidence="4 5" key="1">
    <citation type="journal article" date="2016" name="Nat. Commun.">
        <title>Ectomycorrhizal ecology is imprinted in the genome of the dominant symbiotic fungus Cenococcum geophilum.</title>
        <authorList>
            <consortium name="DOE Joint Genome Institute"/>
            <person name="Peter M."/>
            <person name="Kohler A."/>
            <person name="Ohm R.A."/>
            <person name="Kuo A."/>
            <person name="Krutzmann J."/>
            <person name="Morin E."/>
            <person name="Arend M."/>
            <person name="Barry K.W."/>
            <person name="Binder M."/>
            <person name="Choi C."/>
            <person name="Clum A."/>
            <person name="Copeland A."/>
            <person name="Grisel N."/>
            <person name="Haridas S."/>
            <person name="Kipfer T."/>
            <person name="LaButti K."/>
            <person name="Lindquist E."/>
            <person name="Lipzen A."/>
            <person name="Maire R."/>
            <person name="Meier B."/>
            <person name="Mihaltcheva S."/>
            <person name="Molinier V."/>
            <person name="Murat C."/>
            <person name="Poggeler S."/>
            <person name="Quandt C.A."/>
            <person name="Sperisen C."/>
            <person name="Tritt A."/>
            <person name="Tisserant E."/>
            <person name="Crous P.W."/>
            <person name="Henrissat B."/>
            <person name="Nehls U."/>
            <person name="Egli S."/>
            <person name="Spatafora J.W."/>
            <person name="Grigoriev I.V."/>
            <person name="Martin F.M."/>
        </authorList>
    </citation>
    <scope>NUCLEOTIDE SEQUENCE [LARGE SCALE GENOMIC DNA]</scope>
    <source>
        <strain evidence="4 5">CBS 459.81</strain>
    </source>
</reference>
<dbReference type="PIRSF" id="PIRSF000137">
    <property type="entry name" value="Alcohol_oxidase"/>
    <property type="match status" value="1"/>
</dbReference>
<gene>
    <name evidence="4" type="ORF">K432DRAFT_378573</name>
</gene>
<keyword evidence="2" id="KW-0285">Flavoprotein</keyword>
<keyword evidence="2" id="KW-0274">FAD</keyword>
<keyword evidence="5" id="KW-1185">Reference proteome</keyword>
<organism evidence="4 5">
    <name type="scientific">Lepidopterella palustris CBS 459.81</name>
    <dbReference type="NCBI Taxonomy" id="1314670"/>
    <lineage>
        <taxon>Eukaryota</taxon>
        <taxon>Fungi</taxon>
        <taxon>Dikarya</taxon>
        <taxon>Ascomycota</taxon>
        <taxon>Pezizomycotina</taxon>
        <taxon>Dothideomycetes</taxon>
        <taxon>Pleosporomycetidae</taxon>
        <taxon>Mytilinidiales</taxon>
        <taxon>Argynnaceae</taxon>
        <taxon>Lepidopterella</taxon>
    </lineage>
</organism>
<evidence type="ECO:0000313" key="5">
    <source>
        <dbReference type="Proteomes" id="UP000250266"/>
    </source>
</evidence>
<dbReference type="PANTHER" id="PTHR11552:SF210">
    <property type="entry name" value="GLUCOSE-METHANOL-CHOLINE OXIDOREDUCTASE N-TERMINAL DOMAIN-CONTAINING PROTEIN-RELATED"/>
    <property type="match status" value="1"/>
</dbReference>
<evidence type="ECO:0000256" key="1">
    <source>
        <dbReference type="ARBA" id="ARBA00010790"/>
    </source>
</evidence>
<proteinExistence type="inferred from homology"/>
<dbReference type="Pfam" id="PF05199">
    <property type="entry name" value="GMC_oxred_C"/>
    <property type="match status" value="1"/>
</dbReference>
<evidence type="ECO:0000259" key="3">
    <source>
        <dbReference type="PROSITE" id="PS00624"/>
    </source>
</evidence>
<comment type="cofactor">
    <cofactor evidence="2">
        <name>FAD</name>
        <dbReference type="ChEBI" id="CHEBI:57692"/>
    </cofactor>
</comment>
<dbReference type="Gene3D" id="3.30.560.10">
    <property type="entry name" value="Glucose Oxidase, domain 3"/>
    <property type="match status" value="1"/>
</dbReference>
<dbReference type="InterPro" id="IPR007867">
    <property type="entry name" value="GMC_OxRtase_C"/>
</dbReference>
<dbReference type="InterPro" id="IPR012132">
    <property type="entry name" value="GMC_OxRdtase"/>
</dbReference>
<dbReference type="SUPFAM" id="SSF54373">
    <property type="entry name" value="FAD-linked reductases, C-terminal domain"/>
    <property type="match status" value="1"/>
</dbReference>
<sequence>MAPHSTSETSSNTPSNMSSSEIKYDFIIAGGGVAGLVLANRLSEDPTKRVLIIEAGANRITDDNINVPGFMGRLWGNPDYDWDFWCEPQKHVNDRLIPQPRGKVLGGSSAINFGAILYPTKQNFEGWTALGNDGWSAEEMAPYYRKFHTFHPGPPETREILSLDSYINENAQGKDGPLHVAFREGASNFHSSWLEAFQKMGFGDSNDPIDGNKIGAFFPPASINPNGNSRSYAAPAYYNAEVSSRPNLSLLSETLVEKVILSSHNGTTTATGVQIRSKDGTSTSLIASEIILSAGSIQTPQILELSGIGSSEILSPLNIPVQVSLPGVGNNFQDHPFSAISFEVADGQISGDIMRDKEIVQKAVKQYFETRTGPLGGIQMGAAYLPPVDIDGKISSSKIKEILTSNPDPSKLTQGEKAQYPILRAQILDPKEATCQFTLMASQMHYGARTTMAQALAKSAPGNYISILVTLNHPLSRGSVHIKSADPTAAPAIDPAYLSHPLDLEILSRSIQFLDTLVTTPPFSTLLKPASRIPDVPDLSDLDVAKRVTKERLYTNFHPASTCAMMPEEIGGVVDSRLRVYGVQGLRVVDASIFPMMTQGNIQATVYAVAERAADIIKEDWRN</sequence>
<feature type="domain" description="Glucose-methanol-choline oxidoreductase N-terminal" evidence="3">
    <location>
        <begin position="295"/>
        <end position="309"/>
    </location>
</feature>
<dbReference type="EMBL" id="KV744837">
    <property type="protein sequence ID" value="OCK84459.1"/>
    <property type="molecule type" value="Genomic_DNA"/>
</dbReference>
<feature type="binding site" evidence="2">
    <location>
        <position position="104"/>
    </location>
    <ligand>
        <name>FAD</name>
        <dbReference type="ChEBI" id="CHEBI:57692"/>
    </ligand>
</feature>
<protein>
    <submittedName>
        <fullName evidence="4">GMC oxidoreductase</fullName>
    </submittedName>
</protein>
<dbReference type="OrthoDB" id="269227at2759"/>
<dbReference type="Proteomes" id="UP000250266">
    <property type="component" value="Unassembled WGS sequence"/>
</dbReference>